<gene>
    <name evidence="1" type="ORF">B0T10DRAFT_467824</name>
</gene>
<evidence type="ECO:0000313" key="1">
    <source>
        <dbReference type="EMBL" id="KAH6867502.1"/>
    </source>
</evidence>
<protein>
    <submittedName>
        <fullName evidence="1">Uncharacterized protein</fullName>
    </submittedName>
</protein>
<keyword evidence="2" id="KW-1185">Reference proteome</keyword>
<accession>A0A9P9ADV7</accession>
<proteinExistence type="predicted"/>
<dbReference type="OrthoDB" id="626167at2759"/>
<reference evidence="1 2" key="1">
    <citation type="journal article" date="2021" name="Nat. Commun.">
        <title>Genetic determinants of endophytism in the Arabidopsis root mycobiome.</title>
        <authorList>
            <person name="Mesny F."/>
            <person name="Miyauchi S."/>
            <person name="Thiergart T."/>
            <person name="Pickel B."/>
            <person name="Atanasova L."/>
            <person name="Karlsson M."/>
            <person name="Huettel B."/>
            <person name="Barry K.W."/>
            <person name="Haridas S."/>
            <person name="Chen C."/>
            <person name="Bauer D."/>
            <person name="Andreopoulos W."/>
            <person name="Pangilinan J."/>
            <person name="LaButti K."/>
            <person name="Riley R."/>
            <person name="Lipzen A."/>
            <person name="Clum A."/>
            <person name="Drula E."/>
            <person name="Henrissat B."/>
            <person name="Kohler A."/>
            <person name="Grigoriev I.V."/>
            <person name="Martin F.M."/>
            <person name="Hacquard S."/>
        </authorList>
    </citation>
    <scope>NUCLEOTIDE SEQUENCE [LARGE SCALE GENOMIC DNA]</scope>
    <source>
        <strain evidence="1 2">MPI-CAGE-CH-0241</strain>
    </source>
</reference>
<dbReference type="EMBL" id="JAGPYM010000100">
    <property type="protein sequence ID" value="KAH6867502.1"/>
    <property type="molecule type" value="Genomic_DNA"/>
</dbReference>
<name>A0A9P9ADV7_9HYPO</name>
<sequence>MTNSSVFGSRCEASRTISSTTPSQFGTQIRSGHYLQKGNMVAPSQIPDCQLSTTNAFTEGQVSNILREKAKGTLLWVGLACNELEDIPSINAVRVLQDMPKGLHSLYKRLLDTALK</sequence>
<dbReference type="AlphaFoldDB" id="A0A9P9ADV7"/>
<comment type="caution">
    <text evidence="1">The sequence shown here is derived from an EMBL/GenBank/DDBJ whole genome shotgun (WGS) entry which is preliminary data.</text>
</comment>
<evidence type="ECO:0000313" key="2">
    <source>
        <dbReference type="Proteomes" id="UP000777438"/>
    </source>
</evidence>
<organism evidence="1 2">
    <name type="scientific">Thelonectria olida</name>
    <dbReference type="NCBI Taxonomy" id="1576542"/>
    <lineage>
        <taxon>Eukaryota</taxon>
        <taxon>Fungi</taxon>
        <taxon>Dikarya</taxon>
        <taxon>Ascomycota</taxon>
        <taxon>Pezizomycotina</taxon>
        <taxon>Sordariomycetes</taxon>
        <taxon>Hypocreomycetidae</taxon>
        <taxon>Hypocreales</taxon>
        <taxon>Nectriaceae</taxon>
        <taxon>Thelonectria</taxon>
    </lineage>
</organism>
<dbReference type="Proteomes" id="UP000777438">
    <property type="component" value="Unassembled WGS sequence"/>
</dbReference>